<proteinExistence type="predicted"/>
<dbReference type="GO" id="GO:0005737">
    <property type="term" value="C:cytoplasm"/>
    <property type="evidence" value="ECO:0007669"/>
    <property type="project" value="TreeGrafter"/>
</dbReference>
<dbReference type="GO" id="GO:0005524">
    <property type="term" value="F:ATP binding"/>
    <property type="evidence" value="ECO:0007669"/>
    <property type="project" value="InterPro"/>
</dbReference>
<evidence type="ECO:0000256" key="3">
    <source>
        <dbReference type="ARBA" id="ARBA00022777"/>
    </source>
</evidence>
<dbReference type="PANTHER" id="PTHR47763:SF1">
    <property type="entry name" value="DUF659 DOMAIN-CONTAINING PROTEIN"/>
    <property type="match status" value="1"/>
</dbReference>
<dbReference type="PROSITE" id="PS51158">
    <property type="entry name" value="ALPHA_KINASE"/>
    <property type="match status" value="1"/>
</dbReference>
<gene>
    <name evidence="5" type="ORF">PSON_ATCC_30995.1.T0730176</name>
</gene>
<dbReference type="Proteomes" id="UP000692954">
    <property type="component" value="Unassembled WGS sequence"/>
</dbReference>
<keyword evidence="2" id="KW-0808">Transferase</keyword>
<accession>A0A8S1PCE8</accession>
<keyword evidence="6" id="KW-1185">Reference proteome</keyword>
<dbReference type="EMBL" id="CAJJDN010000073">
    <property type="protein sequence ID" value="CAD8100298.1"/>
    <property type="molecule type" value="Genomic_DNA"/>
</dbReference>
<dbReference type="PANTHER" id="PTHR47763">
    <property type="entry name" value="ALPHA-PROTEIN KINASE VWKA"/>
    <property type="match status" value="1"/>
</dbReference>
<reference evidence="5" key="1">
    <citation type="submission" date="2021-01" db="EMBL/GenBank/DDBJ databases">
        <authorList>
            <consortium name="Genoscope - CEA"/>
            <person name="William W."/>
        </authorList>
    </citation>
    <scope>NUCLEOTIDE SEQUENCE</scope>
</reference>
<keyword evidence="3" id="KW-0418">Kinase</keyword>
<evidence type="ECO:0000256" key="2">
    <source>
        <dbReference type="ARBA" id="ARBA00022679"/>
    </source>
</evidence>
<evidence type="ECO:0000259" key="4">
    <source>
        <dbReference type="PROSITE" id="PS51158"/>
    </source>
</evidence>
<evidence type="ECO:0000256" key="1">
    <source>
        <dbReference type="ARBA" id="ARBA00022527"/>
    </source>
</evidence>
<keyword evidence="1" id="KW-0723">Serine/threonine-protein kinase</keyword>
<evidence type="ECO:0000313" key="5">
    <source>
        <dbReference type="EMBL" id="CAD8100298.1"/>
    </source>
</evidence>
<evidence type="ECO:0000313" key="6">
    <source>
        <dbReference type="Proteomes" id="UP000692954"/>
    </source>
</evidence>
<feature type="domain" description="Alpha-type protein kinase" evidence="4">
    <location>
        <begin position="1"/>
        <end position="257"/>
    </location>
</feature>
<organism evidence="5 6">
    <name type="scientific">Paramecium sonneborni</name>
    <dbReference type="NCBI Taxonomy" id="65129"/>
    <lineage>
        <taxon>Eukaryota</taxon>
        <taxon>Sar</taxon>
        <taxon>Alveolata</taxon>
        <taxon>Ciliophora</taxon>
        <taxon>Intramacronucleata</taxon>
        <taxon>Oligohymenophorea</taxon>
        <taxon>Peniculida</taxon>
        <taxon>Parameciidae</taxon>
        <taxon>Paramecium</taxon>
    </lineage>
</organism>
<protein>
    <recommendedName>
        <fullName evidence="4">Alpha-type protein kinase domain-containing protein</fullName>
    </recommendedName>
</protein>
<sequence>MIGLLKLRFQEQIKIRFQRVQISLKILIQQNIQQENQLEMVDQEKFRNINKQIYLFRMVMVLKELDFQFKLPRVKMNIIISRFFLLKILIGFGRIVTLEKAFYVAQSSLIAMILAENFQFQIQKADVKPPCKFYYKEQFLIQAEGNFYIAEKLTKGAFIKFNGEGKSIVKDQRISRYLNAFSLFTYFLTQKMLKVQNIQGNFDGSDYVLCDPVISSPEGIMGDEDLAEPHILQFFDTFKENLQNYGKNYLSNLQITI</sequence>
<dbReference type="InterPro" id="IPR004166">
    <property type="entry name" value="a-kinase_dom"/>
</dbReference>
<dbReference type="OrthoDB" id="301415at2759"/>
<dbReference type="Pfam" id="PF02816">
    <property type="entry name" value="Alpha_kinase"/>
    <property type="match status" value="1"/>
</dbReference>
<name>A0A8S1PCE8_9CILI</name>
<dbReference type="AlphaFoldDB" id="A0A8S1PCE8"/>
<dbReference type="GO" id="GO:0004674">
    <property type="term" value="F:protein serine/threonine kinase activity"/>
    <property type="evidence" value="ECO:0007669"/>
    <property type="project" value="UniProtKB-KW"/>
</dbReference>
<comment type="caution">
    <text evidence="5">The sequence shown here is derived from an EMBL/GenBank/DDBJ whole genome shotgun (WGS) entry which is preliminary data.</text>
</comment>
<dbReference type="InterPro" id="IPR052969">
    <property type="entry name" value="Thr-specific_kinase-like"/>
</dbReference>